<dbReference type="Pfam" id="PF04127">
    <property type="entry name" value="DFP"/>
    <property type="match status" value="1"/>
</dbReference>
<evidence type="ECO:0000256" key="1">
    <source>
        <dbReference type="ARBA" id="ARBA00022793"/>
    </source>
</evidence>
<comment type="pathway">
    <text evidence="3 4">Cofactor biosynthesis; coenzyme A biosynthesis; CoA from (R)-pantothenate: step 3/5.</text>
</comment>
<dbReference type="InterPro" id="IPR007085">
    <property type="entry name" value="DNA/pantothenate-metab_flavo_C"/>
</dbReference>
<dbReference type="EC" id="4.1.1.36" evidence="3"/>
<dbReference type="HAMAP" id="MF_02225">
    <property type="entry name" value="CoaBC"/>
    <property type="match status" value="1"/>
</dbReference>
<comment type="catalytic activity">
    <reaction evidence="3 4">
        <text>N-[(R)-4-phosphopantothenoyl]-L-cysteine + H(+) = (R)-4'-phosphopantetheine + CO2</text>
        <dbReference type="Rhea" id="RHEA:16793"/>
        <dbReference type="ChEBI" id="CHEBI:15378"/>
        <dbReference type="ChEBI" id="CHEBI:16526"/>
        <dbReference type="ChEBI" id="CHEBI:59458"/>
        <dbReference type="ChEBI" id="CHEBI:61723"/>
        <dbReference type="EC" id="4.1.1.36"/>
    </reaction>
</comment>
<evidence type="ECO:0000259" key="5">
    <source>
        <dbReference type="Pfam" id="PF02441"/>
    </source>
</evidence>
<evidence type="ECO:0000313" key="7">
    <source>
        <dbReference type="EMBL" id="MDQ0359938.1"/>
    </source>
</evidence>
<comment type="catalytic activity">
    <reaction evidence="3 4">
        <text>(R)-4'-phosphopantothenate + L-cysteine + CTP = N-[(R)-4-phosphopantothenoyl]-L-cysteine + CMP + diphosphate + H(+)</text>
        <dbReference type="Rhea" id="RHEA:19397"/>
        <dbReference type="ChEBI" id="CHEBI:10986"/>
        <dbReference type="ChEBI" id="CHEBI:15378"/>
        <dbReference type="ChEBI" id="CHEBI:33019"/>
        <dbReference type="ChEBI" id="CHEBI:35235"/>
        <dbReference type="ChEBI" id="CHEBI:37563"/>
        <dbReference type="ChEBI" id="CHEBI:59458"/>
        <dbReference type="ChEBI" id="CHEBI:60377"/>
        <dbReference type="EC" id="6.3.2.5"/>
    </reaction>
</comment>
<comment type="caution">
    <text evidence="7">The sequence shown here is derived from an EMBL/GenBank/DDBJ whole genome shotgun (WGS) entry which is preliminary data.</text>
</comment>
<name>A0ABU0DZ70_9FIRM</name>
<keyword evidence="8" id="KW-1185">Reference proteome</keyword>
<dbReference type="EMBL" id="JAUSUR010000001">
    <property type="protein sequence ID" value="MDQ0359938.1"/>
    <property type="molecule type" value="Genomic_DNA"/>
</dbReference>
<feature type="active site" description="Proton donor" evidence="3">
    <location>
        <position position="155"/>
    </location>
</feature>
<evidence type="ECO:0000256" key="3">
    <source>
        <dbReference type="HAMAP-Rule" id="MF_02225"/>
    </source>
</evidence>
<keyword evidence="1 3" id="KW-0210">Decarboxylase</keyword>
<feature type="domain" description="Flavoprotein" evidence="5">
    <location>
        <begin position="3"/>
        <end position="172"/>
    </location>
</feature>
<keyword evidence="3 4" id="KW-0288">FMN</keyword>
<comment type="cofactor">
    <cofactor evidence="3">
        <name>Mg(2+)</name>
        <dbReference type="ChEBI" id="CHEBI:18420"/>
    </cofactor>
</comment>
<comment type="function">
    <text evidence="4">Catalyzes two steps in the biosynthesis of coenzyme A. In the first step cysteine is conjugated to 4'-phosphopantothenate to form 4-phosphopantothenoylcysteine, in the latter compound is decarboxylated to form 4'-phosphopantotheine.</text>
</comment>
<dbReference type="Gene3D" id="3.40.50.10300">
    <property type="entry name" value="CoaB-like"/>
    <property type="match status" value="1"/>
</dbReference>
<keyword evidence="3 4" id="KW-0285">Flavoprotein</keyword>
<evidence type="ECO:0000259" key="6">
    <source>
        <dbReference type="Pfam" id="PF04127"/>
    </source>
</evidence>
<dbReference type="InterPro" id="IPR005252">
    <property type="entry name" value="CoaBC"/>
</dbReference>
<dbReference type="Proteomes" id="UP001230220">
    <property type="component" value="Unassembled WGS sequence"/>
</dbReference>
<sequence>MKKTVVIGVTSSIATYKSVQLVSDLIKKGYDVEVIMSKNATNFIQPLTFSSLTKHKTYVETFDREVDYDVEHISLAKKADVFMIAPATANVIAKVAHGLADDMLTTTFLASTCPKIIAPAMNTKMYTNPITQDNMKTCKSYGMSFVEPKTGLLACGDEGLGKLADIDTMIDAIDMALQEKKPLEGKRVLISAGPTVEAIDPVRFISNHSSGKMGYAIAKAARNLGAHVTLISGPVNLKQLNGVNTVNVKSAQDMAFHMKAHFPDCDYIVMAAAVADFTPEHVADEKIKKMDNQNTINLKKTEDILAYLGKQKTNQKICGFAMETQNVLENAKRKFEEKNCDLLVVNDLKVEGAGFQGDTNKVTLIKKDGNKELELMSKDELAYKILEELQKV</sequence>
<comment type="cofactor">
    <cofactor evidence="3">
        <name>FMN</name>
        <dbReference type="ChEBI" id="CHEBI:58210"/>
    </cofactor>
    <text evidence="3">Binds 1 FMN per subunit.</text>
</comment>
<evidence type="ECO:0000313" key="8">
    <source>
        <dbReference type="Proteomes" id="UP001230220"/>
    </source>
</evidence>
<feature type="binding site" evidence="3">
    <location>
        <position position="338"/>
    </location>
    <ligand>
        <name>CTP</name>
        <dbReference type="ChEBI" id="CHEBI:37563"/>
    </ligand>
</feature>
<comment type="similarity">
    <text evidence="3 4">In the N-terminal section; belongs to the HFCD (homo-oligomeric flavin containing Cys decarboxylase) superfamily.</text>
</comment>
<feature type="region of interest" description="Phosphopantothenate--cysteine ligase" evidence="3">
    <location>
        <begin position="188"/>
        <end position="392"/>
    </location>
</feature>
<dbReference type="NCBIfam" id="TIGR00521">
    <property type="entry name" value="coaBC_dfp"/>
    <property type="match status" value="1"/>
</dbReference>
<keyword evidence="2 3" id="KW-0456">Lyase</keyword>
<dbReference type="InterPro" id="IPR035929">
    <property type="entry name" value="CoaB-like_sf"/>
</dbReference>
<dbReference type="RefSeq" id="WP_307405469.1">
    <property type="nucleotide sequence ID" value="NZ_JAUSUR010000001.1"/>
</dbReference>
<feature type="binding site" evidence="3">
    <location>
        <position position="334"/>
    </location>
    <ligand>
        <name>CTP</name>
        <dbReference type="ChEBI" id="CHEBI:37563"/>
    </ligand>
</feature>
<dbReference type="PANTHER" id="PTHR14359:SF6">
    <property type="entry name" value="PHOSPHOPANTOTHENOYLCYSTEINE DECARBOXYLASE"/>
    <property type="match status" value="1"/>
</dbReference>
<keyword evidence="3" id="KW-0460">Magnesium</keyword>
<dbReference type="GO" id="GO:0004632">
    <property type="term" value="F:phosphopantothenate--cysteine ligase activity"/>
    <property type="evidence" value="ECO:0007669"/>
    <property type="project" value="UniProtKB-EC"/>
</dbReference>
<dbReference type="SUPFAM" id="SSF102645">
    <property type="entry name" value="CoaB-like"/>
    <property type="match status" value="1"/>
</dbReference>
<dbReference type="EC" id="6.3.2.5" evidence="3"/>
<accession>A0ABU0DZ70</accession>
<comment type="caution">
    <text evidence="3">Lacks conserved residue(s) required for the propagation of feature annotation.</text>
</comment>
<feature type="binding site" evidence="3">
    <location>
        <position position="320"/>
    </location>
    <ligand>
        <name>CTP</name>
        <dbReference type="ChEBI" id="CHEBI:37563"/>
    </ligand>
</feature>
<keyword evidence="3" id="KW-0479">Metal-binding</keyword>
<reference evidence="7 8" key="1">
    <citation type="submission" date="2023-07" db="EMBL/GenBank/DDBJ databases">
        <title>Genomic Encyclopedia of Type Strains, Phase IV (KMG-IV): sequencing the most valuable type-strain genomes for metagenomic binning, comparative biology and taxonomic classification.</title>
        <authorList>
            <person name="Goeker M."/>
        </authorList>
    </citation>
    <scope>NUCLEOTIDE SEQUENCE [LARGE SCALE GENOMIC DNA]</scope>
    <source>
        <strain evidence="7 8">DSM 16784</strain>
    </source>
</reference>
<dbReference type="Pfam" id="PF02441">
    <property type="entry name" value="Flavoprotein"/>
    <property type="match status" value="1"/>
</dbReference>
<dbReference type="InterPro" id="IPR003382">
    <property type="entry name" value="Flavoprotein"/>
</dbReference>
<feature type="region of interest" description="Phosphopantothenoylcysteine decarboxylase" evidence="3">
    <location>
        <begin position="1"/>
        <end position="187"/>
    </location>
</feature>
<protein>
    <recommendedName>
        <fullName evidence="3">Coenzyme A biosynthesis bifunctional protein CoaBC</fullName>
    </recommendedName>
    <alternativeName>
        <fullName evidence="3">DNA/pantothenate metabolism flavoprotein</fullName>
    </alternativeName>
    <alternativeName>
        <fullName evidence="3">Phosphopantothenoylcysteine synthetase/decarboxylase</fullName>
        <shortName evidence="3">PPCS-PPCDC</shortName>
    </alternativeName>
    <domain>
        <recommendedName>
            <fullName evidence="3">Phosphopantothenoylcysteine decarboxylase</fullName>
            <shortName evidence="3">PPC decarboxylase</shortName>
            <shortName evidence="3">PPC-DC</shortName>
            <ecNumber evidence="3">4.1.1.36</ecNumber>
        </recommendedName>
        <alternativeName>
            <fullName evidence="3">CoaC</fullName>
        </alternativeName>
    </domain>
    <domain>
        <recommendedName>
            <fullName evidence="3">Phosphopantothenate--cysteine ligase</fullName>
            <ecNumber evidence="3">6.3.2.5</ecNumber>
        </recommendedName>
        <alternativeName>
            <fullName evidence="3">CoaB</fullName>
        </alternativeName>
        <alternativeName>
            <fullName evidence="3">Phosphopantothenoylcysteine synthetase</fullName>
            <shortName evidence="3">PPC synthetase</shortName>
            <shortName evidence="3">PPC-S</shortName>
        </alternativeName>
    </domain>
</protein>
<dbReference type="InterPro" id="IPR036551">
    <property type="entry name" value="Flavin_trans-like"/>
</dbReference>
<comment type="function">
    <text evidence="3">Catalyzes two sequential steps in the biosynthesis of coenzyme A. In the first step cysteine is conjugated to 4'-phosphopantothenate to form 4-phosphopantothenoylcysteine. In the second step the latter compound is decarboxylated to form 4'-phosphopantotheine.</text>
</comment>
<dbReference type="PANTHER" id="PTHR14359">
    <property type="entry name" value="HOMO-OLIGOMERIC FLAVIN CONTAINING CYS DECARBOXYLASE FAMILY"/>
    <property type="match status" value="1"/>
</dbReference>
<feature type="binding site" evidence="3">
    <location>
        <position position="276"/>
    </location>
    <ligand>
        <name>CTP</name>
        <dbReference type="ChEBI" id="CHEBI:37563"/>
    </ligand>
</feature>
<feature type="binding site" evidence="3">
    <location>
        <position position="286"/>
    </location>
    <ligand>
        <name>CTP</name>
        <dbReference type="ChEBI" id="CHEBI:37563"/>
    </ligand>
</feature>
<comment type="pathway">
    <text evidence="3 4">Cofactor biosynthesis; coenzyme A biosynthesis; CoA from (R)-pantothenate: step 2/5.</text>
</comment>
<evidence type="ECO:0000256" key="2">
    <source>
        <dbReference type="ARBA" id="ARBA00023239"/>
    </source>
</evidence>
<organism evidence="7 8">
    <name type="scientific">Breznakia pachnodae</name>
    <dbReference type="NCBI Taxonomy" id="265178"/>
    <lineage>
        <taxon>Bacteria</taxon>
        <taxon>Bacillati</taxon>
        <taxon>Bacillota</taxon>
        <taxon>Erysipelotrichia</taxon>
        <taxon>Erysipelotrichales</taxon>
        <taxon>Erysipelotrichaceae</taxon>
        <taxon>Breznakia</taxon>
    </lineage>
</organism>
<evidence type="ECO:0000256" key="4">
    <source>
        <dbReference type="RuleBase" id="RU364078"/>
    </source>
</evidence>
<feature type="domain" description="DNA/pantothenate metabolism flavoprotein C-terminal" evidence="6">
    <location>
        <begin position="183"/>
        <end position="391"/>
    </location>
</feature>
<dbReference type="Gene3D" id="3.40.50.1950">
    <property type="entry name" value="Flavin prenyltransferase-like"/>
    <property type="match status" value="1"/>
</dbReference>
<keyword evidence="3 4" id="KW-0436">Ligase</keyword>
<dbReference type="GO" id="GO:0004633">
    <property type="term" value="F:phosphopantothenoylcysteine decarboxylase activity"/>
    <property type="evidence" value="ECO:0007669"/>
    <property type="project" value="UniProtKB-EC"/>
</dbReference>
<keyword evidence="3" id="KW-0511">Multifunctional enzyme</keyword>
<comment type="similarity">
    <text evidence="3 4">In the C-terminal section; belongs to the PPC synthetase family.</text>
</comment>
<proteinExistence type="inferred from homology"/>
<dbReference type="SUPFAM" id="SSF52507">
    <property type="entry name" value="Homo-oligomeric flavin-containing Cys decarboxylases, HFCD"/>
    <property type="match status" value="1"/>
</dbReference>
<gene>
    <name evidence="3" type="primary">coaBC</name>
    <name evidence="7" type="ORF">J2S15_000669</name>
</gene>